<comment type="caution">
    <text evidence="10">The sequence shown here is derived from an EMBL/GenBank/DDBJ whole genome shotgun (WGS) entry which is preliminary data.</text>
</comment>
<evidence type="ECO:0000256" key="1">
    <source>
        <dbReference type="ARBA" id="ARBA00022670"/>
    </source>
</evidence>
<evidence type="ECO:0000256" key="5">
    <source>
        <dbReference type="ARBA" id="ARBA00023049"/>
    </source>
</evidence>
<organism evidence="10 11">
    <name type="scientific">Pelomonas cellulosilytica</name>
    <dbReference type="NCBI Taxonomy" id="2906762"/>
    <lineage>
        <taxon>Bacteria</taxon>
        <taxon>Pseudomonadati</taxon>
        <taxon>Pseudomonadota</taxon>
        <taxon>Betaproteobacteria</taxon>
        <taxon>Burkholderiales</taxon>
        <taxon>Sphaerotilaceae</taxon>
        <taxon>Roseateles</taxon>
    </lineage>
</organism>
<feature type="domain" description="Peptidase M48" evidence="9">
    <location>
        <begin position="67"/>
        <end position="247"/>
    </location>
</feature>
<name>A0ABS8XVV2_9BURK</name>
<dbReference type="Gene3D" id="1.25.40.10">
    <property type="entry name" value="Tetratricopeptide repeat domain"/>
    <property type="match status" value="1"/>
</dbReference>
<feature type="chain" id="PRO_5045679854" evidence="8">
    <location>
        <begin position="27"/>
        <end position="381"/>
    </location>
</feature>
<comment type="similarity">
    <text evidence="6">Belongs to the peptidase M48 family.</text>
</comment>
<dbReference type="PANTHER" id="PTHR22726:SF1">
    <property type="entry name" value="METALLOENDOPEPTIDASE OMA1, MITOCHONDRIAL"/>
    <property type="match status" value="1"/>
</dbReference>
<gene>
    <name evidence="10" type="ORF">LXT13_10010</name>
</gene>
<sequence>MRRRAFIGCAQCLALSSLLGAAPARAQGDWLAPPRFEKPDLGTDEGGLWAMMDREETRLRRSPFLLRDAGLQKYLQDIACKLSGDHCPDVRVYPVRTPFFNASMAPNGMMQVWSGLLLRVDNEAQLAAVLGHEIGHYMQRHTLERLRDVKSRSAFGMFLGMFGLVGLVGQMAALAGAFGFSRDQERQADQIGLTLMRRAGYDTREAAKVWENLMLELAAVHGGDPSQRNPLFATHPGSAERSATLRDLSAADSEGRLGEEEHRRALAGLQQTMLEDELKRGQTGETLALLNRLIERQPARADLLYTRGEARRLRAGNDDLDQAQADFERAIALGTEPAEAHRALGYLHRSRERHDLAREAFGRYIDKAPAAPDAALIKSLL</sequence>
<dbReference type="GO" id="GO:0008237">
    <property type="term" value="F:metallopeptidase activity"/>
    <property type="evidence" value="ECO:0007669"/>
    <property type="project" value="UniProtKB-KW"/>
</dbReference>
<dbReference type="EMBL" id="JAJTWU010000003">
    <property type="protein sequence ID" value="MCE4554766.1"/>
    <property type="molecule type" value="Genomic_DNA"/>
</dbReference>
<keyword evidence="3 6" id="KW-0378">Hydrolase</keyword>
<keyword evidence="7" id="KW-1133">Transmembrane helix</keyword>
<evidence type="ECO:0000256" key="6">
    <source>
        <dbReference type="RuleBase" id="RU003983"/>
    </source>
</evidence>
<keyword evidence="5 6" id="KW-0482">Metalloprotease</keyword>
<comment type="cofactor">
    <cofactor evidence="6">
        <name>Zn(2+)</name>
        <dbReference type="ChEBI" id="CHEBI:29105"/>
    </cofactor>
    <text evidence="6">Binds 1 zinc ion per subunit.</text>
</comment>
<dbReference type="Gene3D" id="3.30.2010.10">
    <property type="entry name" value="Metalloproteases ('zincins'), catalytic domain"/>
    <property type="match status" value="1"/>
</dbReference>
<dbReference type="Proteomes" id="UP001200741">
    <property type="component" value="Unassembled WGS sequence"/>
</dbReference>
<dbReference type="InterPro" id="IPR001915">
    <property type="entry name" value="Peptidase_M48"/>
</dbReference>
<dbReference type="CDD" id="cd07324">
    <property type="entry name" value="M48C_Oma1-like"/>
    <property type="match status" value="1"/>
</dbReference>
<dbReference type="Pfam" id="PF01435">
    <property type="entry name" value="Peptidase_M48"/>
    <property type="match status" value="1"/>
</dbReference>
<dbReference type="InterPro" id="IPR011990">
    <property type="entry name" value="TPR-like_helical_dom_sf"/>
</dbReference>
<accession>A0ABS8XVV2</accession>
<evidence type="ECO:0000256" key="7">
    <source>
        <dbReference type="SAM" id="Phobius"/>
    </source>
</evidence>
<evidence type="ECO:0000256" key="2">
    <source>
        <dbReference type="ARBA" id="ARBA00022723"/>
    </source>
</evidence>
<evidence type="ECO:0000259" key="9">
    <source>
        <dbReference type="Pfam" id="PF01435"/>
    </source>
</evidence>
<evidence type="ECO:0000256" key="8">
    <source>
        <dbReference type="SAM" id="SignalP"/>
    </source>
</evidence>
<protein>
    <submittedName>
        <fullName evidence="10">M48 family metalloprotease</fullName>
        <ecNumber evidence="10">3.4.24.-</ecNumber>
    </submittedName>
</protein>
<keyword evidence="1 6" id="KW-0645">Protease</keyword>
<keyword evidence="11" id="KW-1185">Reference proteome</keyword>
<evidence type="ECO:0000256" key="3">
    <source>
        <dbReference type="ARBA" id="ARBA00022801"/>
    </source>
</evidence>
<keyword evidence="7" id="KW-0472">Membrane</keyword>
<evidence type="ECO:0000256" key="4">
    <source>
        <dbReference type="ARBA" id="ARBA00022833"/>
    </source>
</evidence>
<dbReference type="InterPro" id="IPR051156">
    <property type="entry name" value="Mito/Outer_Membr_Metalloprot"/>
</dbReference>
<keyword evidence="2" id="KW-0479">Metal-binding</keyword>
<proteinExistence type="inferred from homology"/>
<keyword evidence="4 6" id="KW-0862">Zinc</keyword>
<evidence type="ECO:0000313" key="10">
    <source>
        <dbReference type="EMBL" id="MCE4554766.1"/>
    </source>
</evidence>
<dbReference type="SUPFAM" id="SSF48452">
    <property type="entry name" value="TPR-like"/>
    <property type="match status" value="1"/>
</dbReference>
<dbReference type="EC" id="3.4.24.-" evidence="10"/>
<keyword evidence="8" id="KW-0732">Signal</keyword>
<dbReference type="PANTHER" id="PTHR22726">
    <property type="entry name" value="METALLOENDOPEPTIDASE OMA1"/>
    <property type="match status" value="1"/>
</dbReference>
<dbReference type="Pfam" id="PF13432">
    <property type="entry name" value="TPR_16"/>
    <property type="match status" value="1"/>
</dbReference>
<dbReference type="RefSeq" id="WP_233371775.1">
    <property type="nucleotide sequence ID" value="NZ_JAJTWU010000003.1"/>
</dbReference>
<feature type="signal peptide" evidence="8">
    <location>
        <begin position="1"/>
        <end position="26"/>
    </location>
</feature>
<keyword evidence="7" id="KW-0812">Transmembrane</keyword>
<reference evidence="10 11" key="1">
    <citation type="submission" date="2021-12" db="EMBL/GenBank/DDBJ databases">
        <title>Genome seq of P8.</title>
        <authorList>
            <person name="Seo T."/>
        </authorList>
    </citation>
    <scope>NUCLEOTIDE SEQUENCE [LARGE SCALE GENOMIC DNA]</scope>
    <source>
        <strain evidence="10 11">P8</strain>
    </source>
</reference>
<evidence type="ECO:0000313" key="11">
    <source>
        <dbReference type="Proteomes" id="UP001200741"/>
    </source>
</evidence>
<feature type="transmembrane region" description="Helical" evidence="7">
    <location>
        <begin position="155"/>
        <end position="180"/>
    </location>
</feature>